<dbReference type="EMBL" id="RQTE01000131">
    <property type="protein sequence ID" value="RZI01984.1"/>
    <property type="molecule type" value="Genomic_DNA"/>
</dbReference>
<keyword evidence="5" id="KW-0597">Phosphoprotein</keyword>
<comment type="catalytic activity">
    <reaction evidence="1">
        <text>ATP + protein L-histidine = ADP + protein N-phospho-L-histidine.</text>
        <dbReference type="EC" id="2.7.13.3"/>
    </reaction>
</comment>
<dbReference type="InterPro" id="IPR005467">
    <property type="entry name" value="His_kinase_dom"/>
</dbReference>
<dbReference type="InterPro" id="IPR035965">
    <property type="entry name" value="PAS-like_dom_sf"/>
</dbReference>
<dbReference type="SUPFAM" id="SSF55874">
    <property type="entry name" value="ATPase domain of HSP90 chaperone/DNA topoisomerase II/histidine kinase"/>
    <property type="match status" value="1"/>
</dbReference>
<evidence type="ECO:0000256" key="10">
    <source>
        <dbReference type="ARBA" id="ARBA00023012"/>
    </source>
</evidence>
<dbReference type="NCBIfam" id="NF046044">
    <property type="entry name" value="PnpS"/>
    <property type="match status" value="1"/>
</dbReference>
<evidence type="ECO:0000259" key="13">
    <source>
        <dbReference type="PROSITE" id="PS50109"/>
    </source>
</evidence>
<dbReference type="InterPro" id="IPR036890">
    <property type="entry name" value="HATPase_C_sf"/>
</dbReference>
<evidence type="ECO:0000256" key="1">
    <source>
        <dbReference type="ARBA" id="ARBA00000085"/>
    </source>
</evidence>
<organism evidence="16 17">
    <name type="scientific">Staphylococcus condimenti</name>
    <dbReference type="NCBI Taxonomy" id="70255"/>
    <lineage>
        <taxon>Bacteria</taxon>
        <taxon>Bacillati</taxon>
        <taxon>Bacillota</taxon>
        <taxon>Bacilli</taxon>
        <taxon>Bacillales</taxon>
        <taxon>Staphylococcaceae</taxon>
        <taxon>Staphylococcus</taxon>
    </lineage>
</organism>
<dbReference type="PROSITE" id="PS50885">
    <property type="entry name" value="HAMP"/>
    <property type="match status" value="1"/>
</dbReference>
<keyword evidence="11 12" id="KW-0472">Membrane</keyword>
<evidence type="ECO:0000313" key="15">
    <source>
        <dbReference type="EMBL" id="QQS83629.1"/>
    </source>
</evidence>
<dbReference type="PANTHER" id="PTHR45453">
    <property type="entry name" value="PHOSPHATE REGULON SENSOR PROTEIN PHOR"/>
    <property type="match status" value="1"/>
</dbReference>
<keyword evidence="9" id="KW-0067">ATP-binding</keyword>
<dbReference type="EC" id="2.7.13.3" evidence="3"/>
<dbReference type="PANTHER" id="PTHR45453:SF1">
    <property type="entry name" value="PHOSPHATE REGULON SENSOR PROTEIN PHOR"/>
    <property type="match status" value="1"/>
</dbReference>
<dbReference type="InterPro" id="IPR003594">
    <property type="entry name" value="HATPase_dom"/>
</dbReference>
<proteinExistence type="predicted"/>
<keyword evidence="7" id="KW-0547">Nucleotide-binding</keyword>
<dbReference type="AlphaFoldDB" id="A0A143P8M0"/>
<dbReference type="Gene3D" id="1.10.287.130">
    <property type="match status" value="1"/>
</dbReference>
<dbReference type="Gene3D" id="3.30.450.20">
    <property type="entry name" value="PAS domain"/>
    <property type="match status" value="1"/>
</dbReference>
<accession>A0A143P8M0</accession>
<dbReference type="CDD" id="cd00075">
    <property type="entry name" value="HATPase"/>
    <property type="match status" value="1"/>
</dbReference>
<evidence type="ECO:0000313" key="16">
    <source>
        <dbReference type="EMBL" id="RZI01984.1"/>
    </source>
</evidence>
<evidence type="ECO:0000256" key="2">
    <source>
        <dbReference type="ARBA" id="ARBA00004651"/>
    </source>
</evidence>
<dbReference type="Proteomes" id="UP000595942">
    <property type="component" value="Chromosome"/>
</dbReference>
<keyword evidence="4" id="KW-1003">Cell membrane</keyword>
<keyword evidence="12" id="KW-0812">Transmembrane</keyword>
<dbReference type="Gene3D" id="6.10.340.10">
    <property type="match status" value="1"/>
</dbReference>
<evidence type="ECO:0000313" key="18">
    <source>
        <dbReference type="Proteomes" id="UP000595942"/>
    </source>
</evidence>
<dbReference type="SUPFAM" id="SSF55785">
    <property type="entry name" value="PYP-like sensor domain (PAS domain)"/>
    <property type="match status" value="1"/>
</dbReference>
<evidence type="ECO:0000256" key="4">
    <source>
        <dbReference type="ARBA" id="ARBA00022475"/>
    </source>
</evidence>
<dbReference type="Pfam" id="PF02518">
    <property type="entry name" value="HATPase_c"/>
    <property type="match status" value="1"/>
</dbReference>
<dbReference type="GO" id="GO:0004721">
    <property type="term" value="F:phosphoprotein phosphatase activity"/>
    <property type="evidence" value="ECO:0007669"/>
    <property type="project" value="TreeGrafter"/>
</dbReference>
<evidence type="ECO:0000256" key="3">
    <source>
        <dbReference type="ARBA" id="ARBA00012438"/>
    </source>
</evidence>
<dbReference type="Pfam" id="PF00512">
    <property type="entry name" value="HisKA"/>
    <property type="match status" value="1"/>
</dbReference>
<protein>
    <recommendedName>
        <fullName evidence="3">histidine kinase</fullName>
        <ecNumber evidence="3">2.7.13.3</ecNumber>
    </recommendedName>
</protein>
<dbReference type="KEGG" id="scv:A4G25_01015"/>
<dbReference type="GeneID" id="93726424"/>
<dbReference type="InterPro" id="IPR003661">
    <property type="entry name" value="HisK_dim/P_dom"/>
</dbReference>
<dbReference type="CDD" id="cd06225">
    <property type="entry name" value="HAMP"/>
    <property type="match status" value="1"/>
</dbReference>
<feature type="domain" description="Histidine kinase" evidence="13">
    <location>
        <begin position="349"/>
        <end position="565"/>
    </location>
</feature>
<comment type="subcellular location">
    <subcellularLocation>
        <location evidence="2">Cell membrane</location>
        <topology evidence="2">Multi-pass membrane protein</topology>
    </subcellularLocation>
</comment>
<dbReference type="PRINTS" id="PR00344">
    <property type="entry name" value="BCTRLSENSOR"/>
</dbReference>
<feature type="transmembrane region" description="Helical" evidence="12">
    <location>
        <begin position="143"/>
        <end position="162"/>
    </location>
</feature>
<dbReference type="SUPFAM" id="SSF47384">
    <property type="entry name" value="Homodimeric domain of signal transducing histidine kinase"/>
    <property type="match status" value="1"/>
</dbReference>
<dbReference type="InterPro" id="IPR050351">
    <property type="entry name" value="BphY/WalK/GraS-like"/>
</dbReference>
<name>A0A143P8M0_9STAP</name>
<sequence>MKFYTRLLLTLVTLIISCLIALGLLINHAIYTTISSRDSENLKNDAERVNQSYQNHQNQAIKEYARLNDFAITVHRNSDHKVLFRAGNNVPANENINVVGNPSNLLYDTHKGNHRFTYKYIDTDHHIIITGYNNEISQLQFEAWKYIVIIGMFILAVVFLIVRNINRTYIRPINDVTYATKLLAQGHYHIRVPESNVKETRALFVTTNELARRLQKMHNEQKIQSNRLKTTLENIPSSVLMIDKYGKIVVANTAYYDMFNPEISVVNKNYNRVIQGKLNTLIINAFKTEKTINEQIEVYINNVHEKYFDTACVPILSRNKKRLQGMVVVLHDITSLKKLENLRREFVANVSHELKTPITSIKGFAETLIDGAKNDENSLDEFLNIILKESNRIESLVEDLLDLSHIEQQTEIRTERVDLSEVTQTAVNTLYAYAQRKAIEIDSDIQSNVMIDAEASKIAQVVTNLVSNAINYSSDESTVHVRVYQQDEKRILEVEDHGIGIAPEEQKHVFERFYRVDKARSRDSGGTGLGLSITKHIVEAYQGRIQIESEVGVGTTFRIIFFDNKTRNS</sequence>
<dbReference type="GO" id="GO:0005886">
    <property type="term" value="C:plasma membrane"/>
    <property type="evidence" value="ECO:0007669"/>
    <property type="project" value="UniProtKB-SubCell"/>
</dbReference>
<evidence type="ECO:0000259" key="14">
    <source>
        <dbReference type="PROSITE" id="PS50885"/>
    </source>
</evidence>
<dbReference type="InterPro" id="IPR003660">
    <property type="entry name" value="HAMP_dom"/>
</dbReference>
<gene>
    <name evidence="16" type="ORF">EIG99_07315</name>
    <name evidence="15" type="ORF">I6J05_04720</name>
</gene>
<dbReference type="Gene3D" id="3.30.565.10">
    <property type="entry name" value="Histidine kinase-like ATPase, C-terminal domain"/>
    <property type="match status" value="1"/>
</dbReference>
<dbReference type="InterPro" id="IPR004358">
    <property type="entry name" value="Sig_transdc_His_kin-like_C"/>
</dbReference>
<evidence type="ECO:0000256" key="9">
    <source>
        <dbReference type="ARBA" id="ARBA00022840"/>
    </source>
</evidence>
<reference evidence="16 17" key="1">
    <citation type="submission" date="2018-11" db="EMBL/GenBank/DDBJ databases">
        <title>Genomic profiling of Staphylococcus species from a Poultry farm system in KwaZulu-Natal, South Africa.</title>
        <authorList>
            <person name="Amoako D.G."/>
            <person name="Somboro A.M."/>
            <person name="Abia A.L.K."/>
            <person name="Bester L.A."/>
            <person name="Essack S.Y."/>
        </authorList>
    </citation>
    <scope>NUCLEOTIDE SEQUENCE [LARGE SCALE GENOMIC DNA]</scope>
    <source>
        <strain evidence="16 17">SA11</strain>
    </source>
</reference>
<dbReference type="PROSITE" id="PS50109">
    <property type="entry name" value="HIS_KIN"/>
    <property type="match status" value="1"/>
</dbReference>
<dbReference type="GO" id="GO:0000155">
    <property type="term" value="F:phosphorelay sensor kinase activity"/>
    <property type="evidence" value="ECO:0007669"/>
    <property type="project" value="InterPro"/>
</dbReference>
<dbReference type="PROSITE" id="PS51257">
    <property type="entry name" value="PROKAR_LIPOPROTEIN"/>
    <property type="match status" value="1"/>
</dbReference>
<keyword evidence="18" id="KW-1185">Reference proteome</keyword>
<dbReference type="GO" id="GO:0016036">
    <property type="term" value="P:cellular response to phosphate starvation"/>
    <property type="evidence" value="ECO:0007669"/>
    <property type="project" value="TreeGrafter"/>
</dbReference>
<evidence type="ECO:0000256" key="6">
    <source>
        <dbReference type="ARBA" id="ARBA00022679"/>
    </source>
</evidence>
<dbReference type="Proteomes" id="UP000293854">
    <property type="component" value="Unassembled WGS sequence"/>
</dbReference>
<reference evidence="15 18" key="2">
    <citation type="submission" date="2021-01" db="EMBL/GenBank/DDBJ databases">
        <title>FDA dAtabase for Regulatory Grade micrObial Sequences (FDA-ARGOS): Supporting development and validation of Infectious Disease Dx tests.</title>
        <authorList>
            <person name="Sproer C."/>
            <person name="Gronow S."/>
            <person name="Severitt S."/>
            <person name="Schroder I."/>
            <person name="Tallon L."/>
            <person name="Sadzewicz L."/>
            <person name="Zhao X."/>
            <person name="Boylan J."/>
            <person name="Ott S."/>
            <person name="Bowen H."/>
            <person name="Vavikolanu K."/>
            <person name="Mehta A."/>
            <person name="Aluvathingal J."/>
            <person name="Nadendla S."/>
            <person name="Lowell S."/>
            <person name="Myers T."/>
            <person name="Yan Y."/>
            <person name="Sichtig H."/>
        </authorList>
    </citation>
    <scope>NUCLEOTIDE SEQUENCE [LARGE SCALE GENOMIC DNA]</scope>
    <source>
        <strain evidence="15 18">FDAARGOS_1148</strain>
    </source>
</reference>
<feature type="domain" description="HAMP" evidence="14">
    <location>
        <begin position="167"/>
        <end position="219"/>
    </location>
</feature>
<evidence type="ECO:0000256" key="5">
    <source>
        <dbReference type="ARBA" id="ARBA00022553"/>
    </source>
</evidence>
<dbReference type="FunFam" id="3.30.565.10:FF:000006">
    <property type="entry name" value="Sensor histidine kinase WalK"/>
    <property type="match status" value="1"/>
</dbReference>
<evidence type="ECO:0000256" key="7">
    <source>
        <dbReference type="ARBA" id="ARBA00022741"/>
    </source>
</evidence>
<dbReference type="SMART" id="SM00388">
    <property type="entry name" value="HisKA"/>
    <property type="match status" value="1"/>
</dbReference>
<evidence type="ECO:0000313" key="17">
    <source>
        <dbReference type="Proteomes" id="UP000293854"/>
    </source>
</evidence>
<dbReference type="CDD" id="cd00082">
    <property type="entry name" value="HisKA"/>
    <property type="match status" value="1"/>
</dbReference>
<evidence type="ECO:0000256" key="12">
    <source>
        <dbReference type="SAM" id="Phobius"/>
    </source>
</evidence>
<dbReference type="InterPro" id="IPR036097">
    <property type="entry name" value="HisK_dim/P_sf"/>
</dbReference>
<dbReference type="GO" id="GO:0005524">
    <property type="term" value="F:ATP binding"/>
    <property type="evidence" value="ECO:0007669"/>
    <property type="project" value="UniProtKB-KW"/>
</dbReference>
<keyword evidence="12" id="KW-1133">Transmembrane helix</keyword>
<evidence type="ECO:0000256" key="11">
    <source>
        <dbReference type="ARBA" id="ARBA00023136"/>
    </source>
</evidence>
<dbReference type="RefSeq" id="WP_047131873.1">
    <property type="nucleotide sequence ID" value="NZ_CP015114.1"/>
</dbReference>
<keyword evidence="10" id="KW-0902">Two-component regulatory system</keyword>
<dbReference type="EMBL" id="CP068073">
    <property type="protein sequence ID" value="QQS83629.1"/>
    <property type="molecule type" value="Genomic_DNA"/>
</dbReference>
<keyword evidence="6" id="KW-0808">Transferase</keyword>
<evidence type="ECO:0000256" key="8">
    <source>
        <dbReference type="ARBA" id="ARBA00022777"/>
    </source>
</evidence>
<dbReference type="OrthoDB" id="9813151at2"/>
<keyword evidence="8" id="KW-0418">Kinase</keyword>
<dbReference type="FunFam" id="1.10.287.130:FF:000001">
    <property type="entry name" value="Two-component sensor histidine kinase"/>
    <property type="match status" value="1"/>
</dbReference>
<dbReference type="SMART" id="SM00387">
    <property type="entry name" value="HATPase_c"/>
    <property type="match status" value="1"/>
</dbReference>